<name>A0AA36J1C3_9DINO</name>
<accession>A0AA36J1C3</accession>
<dbReference type="EMBL" id="CAUJNA010003279">
    <property type="protein sequence ID" value="CAJ1397803.1"/>
    <property type="molecule type" value="Genomic_DNA"/>
</dbReference>
<organism evidence="1 2">
    <name type="scientific">Effrenium voratum</name>
    <dbReference type="NCBI Taxonomy" id="2562239"/>
    <lineage>
        <taxon>Eukaryota</taxon>
        <taxon>Sar</taxon>
        <taxon>Alveolata</taxon>
        <taxon>Dinophyceae</taxon>
        <taxon>Suessiales</taxon>
        <taxon>Symbiodiniaceae</taxon>
        <taxon>Effrenium</taxon>
    </lineage>
</organism>
<dbReference type="AlphaFoldDB" id="A0AA36J1C3"/>
<dbReference type="Proteomes" id="UP001178507">
    <property type="component" value="Unassembled WGS sequence"/>
</dbReference>
<dbReference type="InterPro" id="IPR043822">
    <property type="entry name" value="EsV_1_7_cys"/>
</dbReference>
<dbReference type="Pfam" id="PF19114">
    <property type="entry name" value="EsV_1_7_cys"/>
    <property type="match status" value="6"/>
</dbReference>
<sequence>MSGTSVSPTESSILWTRSPKYPSSEGVGRLRCKPSGQAWESCRLRFASQQLWQGLRIQTADAVAQGRVSAANNSFGWAEDVKPSCCSQCRAEGMVKLRGPKCRCGRAEPVFGMLGDARPTCCSKCKADGMVDIKNRKCQCGKAQPYFGFPNDARATCCSKCKQEGMVDIRNRKCECGAALPYFGYASDARATCCSKCKHDGMVDVKNLRCNCGKARPSFGFTDDVRPTCCKQCMAAGMVNIRSPKCKVCKKQAHYPDEAGRPKQLCAVHSAEVGAHVLSSPRRSRMASECFDALEAEWGHKLPFRYRFDIKTGTWSGEEFAGLVPRRNLQPDAYDPEARKVVEFLGNYFHGFPPEHPQHDSFVCVGGRPAAELHAETMARLDLFLAEGLEVVYMWEYDFVQWQREVAVGAAPSLAGQLIQHGAAADKNVVAADQTCWRTLAWRTQVPVAGCLCTWYC</sequence>
<reference evidence="1" key="1">
    <citation type="submission" date="2023-08" db="EMBL/GenBank/DDBJ databases">
        <authorList>
            <person name="Chen Y."/>
            <person name="Shah S."/>
            <person name="Dougan E. K."/>
            <person name="Thang M."/>
            <person name="Chan C."/>
        </authorList>
    </citation>
    <scope>NUCLEOTIDE SEQUENCE</scope>
</reference>
<comment type="caution">
    <text evidence="1">The sequence shown here is derived from an EMBL/GenBank/DDBJ whole genome shotgun (WGS) entry which is preliminary data.</text>
</comment>
<protein>
    <submittedName>
        <fullName evidence="1">Uncharacterized protein</fullName>
    </submittedName>
</protein>
<dbReference type="Gene3D" id="6.10.140.110">
    <property type="match status" value="1"/>
</dbReference>
<evidence type="ECO:0000313" key="1">
    <source>
        <dbReference type="EMBL" id="CAJ1397803.1"/>
    </source>
</evidence>
<keyword evidence="2" id="KW-1185">Reference proteome</keyword>
<dbReference type="SMART" id="SM01425">
    <property type="entry name" value="EsV_1_7"/>
    <property type="match status" value="4"/>
</dbReference>
<gene>
    <name evidence="1" type="ORF">EVOR1521_LOCUS21749</name>
</gene>
<proteinExistence type="predicted"/>
<evidence type="ECO:0000313" key="2">
    <source>
        <dbReference type="Proteomes" id="UP001178507"/>
    </source>
</evidence>